<dbReference type="PROSITE" id="PS51733">
    <property type="entry name" value="BPL_LPL_CATALYTIC"/>
    <property type="match status" value="1"/>
</dbReference>
<feature type="domain" description="BPL/LPL catalytic" evidence="2">
    <location>
        <begin position="1"/>
        <end position="167"/>
    </location>
</feature>
<dbReference type="GO" id="GO:0005737">
    <property type="term" value="C:cytoplasm"/>
    <property type="evidence" value="ECO:0007669"/>
    <property type="project" value="TreeGrafter"/>
</dbReference>
<gene>
    <name evidence="3" type="ORF">IAC77_03090</name>
</gene>
<name>A0A940DEB5_9PROT</name>
<dbReference type="SUPFAM" id="SSF55681">
    <property type="entry name" value="Class II aaRS and biotin synthetases"/>
    <property type="match status" value="1"/>
</dbReference>
<dbReference type="Gene3D" id="3.30.930.10">
    <property type="entry name" value="Bira Bifunctional Protein, Domain 2"/>
    <property type="match status" value="1"/>
</dbReference>
<keyword evidence="1 3" id="KW-0436">Ligase</keyword>
<organism evidence="3 4">
    <name type="scientific">Candidatus Enterousia excrementavium</name>
    <dbReference type="NCBI Taxonomy" id="2840789"/>
    <lineage>
        <taxon>Bacteria</taxon>
        <taxon>Pseudomonadati</taxon>
        <taxon>Pseudomonadota</taxon>
        <taxon>Alphaproteobacteria</taxon>
        <taxon>Candidatus Enterousia</taxon>
    </lineage>
</organism>
<comment type="caution">
    <text evidence="3">The sequence shown here is derived from an EMBL/GenBank/DDBJ whole genome shotgun (WGS) entry which is preliminary data.</text>
</comment>
<sequence length="221" mass="24861">MAGYKLISFDKIPSTQTYALNLVACGDARDRTVIMAAAQSAGRGRYQRTWVSHHGNLYASFIYLCEERDPRLSYVVAVAVAETLISFGIHPKIKWPNDILIDGKKVCGILIEYAGRFVIVGIGINIKSNPTVAQYKTTKLDDYASVEKTELLNKLMKNLDKWRRTDFPLVRARWMDLATGLNKMVKYRGNTVELIGINENGALVLRDGSRYMLAYGDEISM</sequence>
<dbReference type="InterPro" id="IPR004408">
    <property type="entry name" value="Biotin_CoA_COase_ligase"/>
</dbReference>
<dbReference type="EC" id="6.3.4.15" evidence="3"/>
<proteinExistence type="predicted"/>
<dbReference type="GO" id="GO:0004077">
    <property type="term" value="F:biotin--[biotin carboxyl-carrier protein] ligase activity"/>
    <property type="evidence" value="ECO:0007669"/>
    <property type="project" value="UniProtKB-EC"/>
</dbReference>
<dbReference type="NCBIfam" id="TIGR00121">
    <property type="entry name" value="birA_ligase"/>
    <property type="match status" value="1"/>
</dbReference>
<dbReference type="InterPro" id="IPR004143">
    <property type="entry name" value="BPL_LPL_catalytic"/>
</dbReference>
<evidence type="ECO:0000313" key="4">
    <source>
        <dbReference type="Proteomes" id="UP000721442"/>
    </source>
</evidence>
<dbReference type="EMBL" id="JADINE010000037">
    <property type="protein sequence ID" value="MBO8407422.1"/>
    <property type="molecule type" value="Genomic_DNA"/>
</dbReference>
<evidence type="ECO:0000259" key="2">
    <source>
        <dbReference type="PROSITE" id="PS51733"/>
    </source>
</evidence>
<reference evidence="3" key="2">
    <citation type="journal article" date="2021" name="PeerJ">
        <title>Extensive microbial diversity within the chicken gut microbiome revealed by metagenomics and culture.</title>
        <authorList>
            <person name="Gilroy R."/>
            <person name="Ravi A."/>
            <person name="Getino M."/>
            <person name="Pursley I."/>
            <person name="Horton D.L."/>
            <person name="Alikhan N.F."/>
            <person name="Baker D."/>
            <person name="Gharbi K."/>
            <person name="Hall N."/>
            <person name="Watson M."/>
            <person name="Adriaenssens E.M."/>
            <person name="Foster-Nyarko E."/>
            <person name="Jarju S."/>
            <person name="Secka A."/>
            <person name="Antonio M."/>
            <person name="Oren A."/>
            <person name="Chaudhuri R.R."/>
            <person name="La Ragione R."/>
            <person name="Hildebrand F."/>
            <person name="Pallen M.J."/>
        </authorList>
    </citation>
    <scope>NUCLEOTIDE SEQUENCE</scope>
    <source>
        <strain evidence="3">B1-16210</strain>
    </source>
</reference>
<dbReference type="PANTHER" id="PTHR12835:SF5">
    <property type="entry name" value="BIOTIN--PROTEIN LIGASE"/>
    <property type="match status" value="1"/>
</dbReference>
<accession>A0A940DEB5</accession>
<reference evidence="3" key="1">
    <citation type="submission" date="2020-10" db="EMBL/GenBank/DDBJ databases">
        <authorList>
            <person name="Gilroy R."/>
        </authorList>
    </citation>
    <scope>NUCLEOTIDE SEQUENCE</scope>
    <source>
        <strain evidence="3">B1-16210</strain>
    </source>
</reference>
<dbReference type="AlphaFoldDB" id="A0A940DEB5"/>
<dbReference type="InterPro" id="IPR045864">
    <property type="entry name" value="aa-tRNA-synth_II/BPL/LPL"/>
</dbReference>
<dbReference type="PANTHER" id="PTHR12835">
    <property type="entry name" value="BIOTIN PROTEIN LIGASE"/>
    <property type="match status" value="1"/>
</dbReference>
<protein>
    <submittedName>
        <fullName evidence="3">Biotin--[acetyl-CoA-carboxylase] ligase</fullName>
        <ecNumber evidence="3">6.3.4.15</ecNumber>
    </submittedName>
</protein>
<evidence type="ECO:0000313" key="3">
    <source>
        <dbReference type="EMBL" id="MBO8407422.1"/>
    </source>
</evidence>
<dbReference type="CDD" id="cd16442">
    <property type="entry name" value="BPL"/>
    <property type="match status" value="1"/>
</dbReference>
<dbReference type="Pfam" id="PF03099">
    <property type="entry name" value="BPL_LplA_LipB"/>
    <property type="match status" value="1"/>
</dbReference>
<evidence type="ECO:0000256" key="1">
    <source>
        <dbReference type="ARBA" id="ARBA00022598"/>
    </source>
</evidence>
<dbReference type="Proteomes" id="UP000721442">
    <property type="component" value="Unassembled WGS sequence"/>
</dbReference>